<dbReference type="Proteomes" id="UP000298390">
    <property type="component" value="Unassembled WGS sequence"/>
</dbReference>
<sequence length="270" mass="30376">MKTDVILPMTDECMQQIVQREKTYEFRRYRLNASVKRVWFYLKAPLSHISYVCEIDPARTRLPGDPPLPEDGIGNKNFNERHPDMERCDFAYRVLSVRKLPRTVSLEELKRKYGVGIAPRGRIYAPVKLLHDVPWSSQELLWTQGGTTSEDHVPMRDGPAHSDAKAASSHENEGTKRVKKRSATAIDTEESHQPPKLVLSTMVGHLFETKEDTGPQVGVQTEEKLVKEKEATIDSFVYVVDVAGVDGGLAAAANDSRLLAVMLVYVLNEC</sequence>
<evidence type="ECO:0000313" key="3">
    <source>
        <dbReference type="Proteomes" id="UP000298390"/>
    </source>
</evidence>
<dbReference type="AlphaFoldDB" id="A0A4Y9XRT5"/>
<evidence type="ECO:0000313" key="2">
    <source>
        <dbReference type="EMBL" id="TFY52478.1"/>
    </source>
</evidence>
<evidence type="ECO:0000256" key="1">
    <source>
        <dbReference type="SAM" id="MobiDB-lite"/>
    </source>
</evidence>
<reference evidence="2 3" key="1">
    <citation type="submission" date="2019-01" db="EMBL/GenBank/DDBJ databases">
        <title>Genome sequencing of the rare red list fungi Fomitopsis rosea.</title>
        <authorList>
            <person name="Buettner E."/>
            <person name="Kellner H."/>
        </authorList>
    </citation>
    <scope>NUCLEOTIDE SEQUENCE [LARGE SCALE GENOMIC DNA]</scope>
    <source>
        <strain evidence="2 3">DSM 105464</strain>
    </source>
</reference>
<proteinExistence type="predicted"/>
<protein>
    <submittedName>
        <fullName evidence="2">Uncharacterized protein</fullName>
    </submittedName>
</protein>
<dbReference type="SUPFAM" id="SSF88697">
    <property type="entry name" value="PUA domain-like"/>
    <property type="match status" value="1"/>
</dbReference>
<feature type="compositionally biased region" description="Basic and acidic residues" evidence="1">
    <location>
        <begin position="149"/>
        <end position="176"/>
    </location>
</feature>
<dbReference type="EMBL" id="SEKV01000969">
    <property type="protein sequence ID" value="TFY52478.1"/>
    <property type="molecule type" value="Genomic_DNA"/>
</dbReference>
<name>A0A4Y9XRT5_9APHY</name>
<accession>A0A4Y9XRT5</accession>
<comment type="caution">
    <text evidence="2">The sequence shown here is derived from an EMBL/GenBank/DDBJ whole genome shotgun (WGS) entry which is preliminary data.</text>
</comment>
<gene>
    <name evidence="2" type="ORF">EVJ58_g9995</name>
</gene>
<feature type="region of interest" description="Disordered" evidence="1">
    <location>
        <begin position="147"/>
        <end position="192"/>
    </location>
</feature>
<dbReference type="InterPro" id="IPR015947">
    <property type="entry name" value="PUA-like_sf"/>
</dbReference>
<organism evidence="2 3">
    <name type="scientific">Rhodofomes roseus</name>
    <dbReference type="NCBI Taxonomy" id="34475"/>
    <lineage>
        <taxon>Eukaryota</taxon>
        <taxon>Fungi</taxon>
        <taxon>Dikarya</taxon>
        <taxon>Basidiomycota</taxon>
        <taxon>Agaricomycotina</taxon>
        <taxon>Agaricomycetes</taxon>
        <taxon>Polyporales</taxon>
        <taxon>Rhodofomes</taxon>
    </lineage>
</organism>